<dbReference type="AlphaFoldDB" id="A0AAV4C699"/>
<keyword evidence="3" id="KW-1185">Reference proteome</keyword>
<gene>
    <name evidence="2" type="ORF">PoB_005735600</name>
</gene>
<name>A0AAV4C699_9GAST</name>
<reference evidence="2 3" key="1">
    <citation type="journal article" date="2021" name="Elife">
        <title>Chloroplast acquisition without the gene transfer in kleptoplastic sea slugs, Plakobranchus ocellatus.</title>
        <authorList>
            <person name="Maeda T."/>
            <person name="Takahashi S."/>
            <person name="Yoshida T."/>
            <person name="Shimamura S."/>
            <person name="Takaki Y."/>
            <person name="Nagai Y."/>
            <person name="Toyoda A."/>
            <person name="Suzuki Y."/>
            <person name="Arimoto A."/>
            <person name="Ishii H."/>
            <person name="Satoh N."/>
            <person name="Nishiyama T."/>
            <person name="Hasebe M."/>
            <person name="Maruyama T."/>
            <person name="Minagawa J."/>
            <person name="Obokata J."/>
            <person name="Shigenobu S."/>
        </authorList>
    </citation>
    <scope>NUCLEOTIDE SEQUENCE [LARGE SCALE GENOMIC DNA]</scope>
</reference>
<organism evidence="2 3">
    <name type="scientific">Plakobranchus ocellatus</name>
    <dbReference type="NCBI Taxonomy" id="259542"/>
    <lineage>
        <taxon>Eukaryota</taxon>
        <taxon>Metazoa</taxon>
        <taxon>Spiralia</taxon>
        <taxon>Lophotrochozoa</taxon>
        <taxon>Mollusca</taxon>
        <taxon>Gastropoda</taxon>
        <taxon>Heterobranchia</taxon>
        <taxon>Euthyneura</taxon>
        <taxon>Panpulmonata</taxon>
        <taxon>Sacoglossa</taxon>
        <taxon>Placobranchoidea</taxon>
        <taxon>Plakobranchidae</taxon>
        <taxon>Plakobranchus</taxon>
    </lineage>
</organism>
<dbReference type="EMBL" id="BLXT01006265">
    <property type="protein sequence ID" value="GFO30851.1"/>
    <property type="molecule type" value="Genomic_DNA"/>
</dbReference>
<evidence type="ECO:0000256" key="1">
    <source>
        <dbReference type="SAM" id="Phobius"/>
    </source>
</evidence>
<feature type="transmembrane region" description="Helical" evidence="1">
    <location>
        <begin position="73"/>
        <end position="91"/>
    </location>
</feature>
<accession>A0AAV4C699</accession>
<sequence length="168" mass="18603">MFRPTYTKALTVTVLGMLMVTSPGDTARLPRLLCDVYRGLFLFYAIIIATTAPRRPPHHHHHPHHHPPPTTTLITLVLESPIIIIILSGAGCVDRHTHICGIINKLLTRVERGRPACDYFQVCCRNLHVDGDEQALVGNSTVVDDMTSIEDITNIDDIIGTEGLPLDL</sequence>
<evidence type="ECO:0000313" key="3">
    <source>
        <dbReference type="Proteomes" id="UP000735302"/>
    </source>
</evidence>
<protein>
    <submittedName>
        <fullName evidence="2">Uncharacterized protein</fullName>
    </submittedName>
</protein>
<dbReference type="Proteomes" id="UP000735302">
    <property type="component" value="Unassembled WGS sequence"/>
</dbReference>
<keyword evidence="1" id="KW-0472">Membrane</keyword>
<feature type="transmembrane region" description="Helical" evidence="1">
    <location>
        <begin position="36"/>
        <end position="52"/>
    </location>
</feature>
<keyword evidence="1" id="KW-0812">Transmembrane</keyword>
<evidence type="ECO:0000313" key="2">
    <source>
        <dbReference type="EMBL" id="GFO30851.1"/>
    </source>
</evidence>
<keyword evidence="1" id="KW-1133">Transmembrane helix</keyword>
<comment type="caution">
    <text evidence="2">The sequence shown here is derived from an EMBL/GenBank/DDBJ whole genome shotgun (WGS) entry which is preliminary data.</text>
</comment>
<proteinExistence type="predicted"/>